<dbReference type="WBParaSite" id="ES5_v2.g8761.t1">
    <property type="protein sequence ID" value="ES5_v2.g8761.t1"/>
    <property type="gene ID" value="ES5_v2.g8761"/>
</dbReference>
<proteinExistence type="predicted"/>
<evidence type="ECO:0000313" key="1">
    <source>
        <dbReference type="Proteomes" id="UP000887579"/>
    </source>
</evidence>
<organism evidence="1 2">
    <name type="scientific">Panagrolaimus sp. ES5</name>
    <dbReference type="NCBI Taxonomy" id="591445"/>
    <lineage>
        <taxon>Eukaryota</taxon>
        <taxon>Metazoa</taxon>
        <taxon>Ecdysozoa</taxon>
        <taxon>Nematoda</taxon>
        <taxon>Chromadorea</taxon>
        <taxon>Rhabditida</taxon>
        <taxon>Tylenchina</taxon>
        <taxon>Panagrolaimomorpha</taxon>
        <taxon>Panagrolaimoidea</taxon>
        <taxon>Panagrolaimidae</taxon>
        <taxon>Panagrolaimus</taxon>
    </lineage>
</organism>
<protein>
    <submittedName>
        <fullName evidence="2">Uncharacterized protein</fullName>
    </submittedName>
</protein>
<accession>A0AC34GV90</accession>
<evidence type="ECO:0000313" key="2">
    <source>
        <dbReference type="WBParaSite" id="ES5_v2.g8761.t1"/>
    </source>
</evidence>
<dbReference type="Proteomes" id="UP000887579">
    <property type="component" value="Unplaced"/>
</dbReference>
<sequence length="303" mass="35247">MANRLIDNVVDTVGGHYVETKKSSKANISKISKSSSSEEKLGNFRKALRNENVTRLQYQQPLSEFKRKDSKETSTEVALDIKYPSRQRIQYADRDGNIVSSAEIVQPKKYPSTLSPTAAYPPTTTPTIPTYSAPTEFGILPSLLMRNANARSKFYHLDKYANPQYPPGIKRKVFRPLNPLPEYVQDLEFYRTHPKTSEIRRKPVARISSSTYFQNSQQENRDQKIYKEIKFRSALKQILADFRKQHPSSFIHSNLNSNGRTRELSQIAQQEGSKSNRRRRPQSRRIVHLPSRYDYAEEQYRRW</sequence>
<name>A0AC34GV90_9BILA</name>
<reference evidence="2" key="1">
    <citation type="submission" date="2022-11" db="UniProtKB">
        <authorList>
            <consortium name="WormBaseParasite"/>
        </authorList>
    </citation>
    <scope>IDENTIFICATION</scope>
</reference>